<protein>
    <submittedName>
        <fullName evidence="3">Uncharacterized protein DUF4062</fullName>
    </submittedName>
</protein>
<name>A0A2T0V5E1_9MICO</name>
<dbReference type="Proteomes" id="UP000237983">
    <property type="component" value="Unassembled WGS sequence"/>
</dbReference>
<keyword evidence="1" id="KW-0175">Coiled coil</keyword>
<dbReference type="OrthoDB" id="72299at2"/>
<comment type="caution">
    <text evidence="3">The sequence shown here is derived from an EMBL/GenBank/DDBJ whole genome shotgun (WGS) entry which is preliminary data.</text>
</comment>
<dbReference type="AlphaFoldDB" id="A0A2T0V5E1"/>
<gene>
    <name evidence="3" type="ORF">B0I08_11034</name>
</gene>
<evidence type="ECO:0000256" key="1">
    <source>
        <dbReference type="SAM" id="Coils"/>
    </source>
</evidence>
<accession>A0A2T0V5E1</accession>
<feature type="domain" description="DUF4062" evidence="2">
    <location>
        <begin position="6"/>
        <end position="87"/>
    </location>
</feature>
<proteinExistence type="predicted"/>
<sequence length="339" mass="38555">MDRRHQVFISSTFIDLEEERKEITQTLLEMDCIPSGMEMFPAANDDQWTLIKRVIDECDYYLIVVGGRYGSVSEEGISYTEREYDYAISRKIPVMGFVPSHPDVIPLGKTDRNDAAAARLEAFKVKVQSRMTKDYNGPQDLAGKVARSLSQLRKSNPQPGWVRGDQAMTPETRARMAELEAEVERLKRIRAEESAIPSATEIDPSFQHGTDTVKLSWTFDGGPRHARKRVEESTAYKWDEIIQVIGPFMIDEAAEDSLRSTLSAHMSRPVYQRNTSWPTMPDITFNITDKAWGDVIVQLRALRMIETGAKKRSTTIKSVYWKLTPAGDAYLVNLRAARR</sequence>
<dbReference type="EMBL" id="PVTL01000010">
    <property type="protein sequence ID" value="PRY65402.1"/>
    <property type="molecule type" value="Genomic_DNA"/>
</dbReference>
<dbReference type="InterPro" id="IPR025139">
    <property type="entry name" value="DUF4062"/>
</dbReference>
<dbReference type="RefSeq" id="WP_106214620.1">
    <property type="nucleotide sequence ID" value="NZ_PVTL01000010.1"/>
</dbReference>
<keyword evidence="4" id="KW-1185">Reference proteome</keyword>
<evidence type="ECO:0000259" key="2">
    <source>
        <dbReference type="Pfam" id="PF13271"/>
    </source>
</evidence>
<evidence type="ECO:0000313" key="3">
    <source>
        <dbReference type="EMBL" id="PRY65402.1"/>
    </source>
</evidence>
<dbReference type="Pfam" id="PF13271">
    <property type="entry name" value="DUF4062"/>
    <property type="match status" value="1"/>
</dbReference>
<evidence type="ECO:0000313" key="4">
    <source>
        <dbReference type="Proteomes" id="UP000237983"/>
    </source>
</evidence>
<organism evidence="3 4">
    <name type="scientific">Glaciihabitans tibetensis</name>
    <dbReference type="NCBI Taxonomy" id="1266600"/>
    <lineage>
        <taxon>Bacteria</taxon>
        <taxon>Bacillati</taxon>
        <taxon>Actinomycetota</taxon>
        <taxon>Actinomycetes</taxon>
        <taxon>Micrococcales</taxon>
        <taxon>Microbacteriaceae</taxon>
        <taxon>Glaciihabitans</taxon>
    </lineage>
</organism>
<reference evidence="3 4" key="1">
    <citation type="submission" date="2018-03" db="EMBL/GenBank/DDBJ databases">
        <title>Genomic Encyclopedia of Type Strains, Phase III (KMG-III): the genomes of soil and plant-associated and newly described type strains.</title>
        <authorList>
            <person name="Whitman W."/>
        </authorList>
    </citation>
    <scope>NUCLEOTIDE SEQUENCE [LARGE SCALE GENOMIC DNA]</scope>
    <source>
        <strain evidence="3 4">CGMCC 1.12484</strain>
    </source>
</reference>
<feature type="coiled-coil region" evidence="1">
    <location>
        <begin position="169"/>
        <end position="196"/>
    </location>
</feature>